<feature type="compositionally biased region" description="Basic and acidic residues" evidence="1">
    <location>
        <begin position="297"/>
        <end position="319"/>
    </location>
</feature>
<feature type="region of interest" description="Disordered" evidence="1">
    <location>
        <begin position="205"/>
        <end position="348"/>
    </location>
</feature>
<feature type="compositionally biased region" description="Low complexity" evidence="1">
    <location>
        <begin position="228"/>
        <end position="254"/>
    </location>
</feature>
<protein>
    <submittedName>
        <fullName evidence="3">(Mediterranean fruit fly) hypothetical protein</fullName>
    </submittedName>
</protein>
<dbReference type="SUPFAM" id="SSF57625">
    <property type="entry name" value="Invertebrate chitin-binding proteins"/>
    <property type="match status" value="1"/>
</dbReference>
<dbReference type="InterPro" id="IPR002557">
    <property type="entry name" value="Chitin-bd_dom"/>
</dbReference>
<feature type="compositionally biased region" description="Acidic residues" evidence="1">
    <location>
        <begin position="137"/>
        <end position="150"/>
    </location>
</feature>
<dbReference type="GO" id="GO:0005576">
    <property type="term" value="C:extracellular region"/>
    <property type="evidence" value="ECO:0007669"/>
    <property type="project" value="InterPro"/>
</dbReference>
<comment type="caution">
    <text evidence="3">The sequence shown here is derived from an EMBL/GenBank/DDBJ whole genome shotgun (WGS) entry which is preliminary data.</text>
</comment>
<feature type="region of interest" description="Disordered" evidence="1">
    <location>
        <begin position="121"/>
        <end position="191"/>
    </location>
</feature>
<evidence type="ECO:0000256" key="1">
    <source>
        <dbReference type="SAM" id="MobiDB-lite"/>
    </source>
</evidence>
<dbReference type="Proteomes" id="UP000606786">
    <property type="component" value="Unassembled WGS sequence"/>
</dbReference>
<dbReference type="Gene3D" id="2.170.140.10">
    <property type="entry name" value="Chitin binding domain"/>
    <property type="match status" value="1"/>
</dbReference>
<dbReference type="InterPro" id="IPR052976">
    <property type="entry name" value="Scoloptoxin-like"/>
</dbReference>
<evidence type="ECO:0000313" key="3">
    <source>
        <dbReference type="EMBL" id="CAD6995669.1"/>
    </source>
</evidence>
<dbReference type="PANTHER" id="PTHR22933:SF42">
    <property type="entry name" value="FI18455P1-RELATED"/>
    <property type="match status" value="1"/>
</dbReference>
<keyword evidence="4" id="KW-1185">Reference proteome</keyword>
<dbReference type="PANTHER" id="PTHR22933">
    <property type="entry name" value="FI18007P1-RELATED"/>
    <property type="match status" value="1"/>
</dbReference>
<dbReference type="SMART" id="SM00494">
    <property type="entry name" value="ChtBD2"/>
    <property type="match status" value="1"/>
</dbReference>
<feature type="domain" description="Chitin-binding type-2" evidence="2">
    <location>
        <begin position="27"/>
        <end position="84"/>
    </location>
</feature>
<name>A0A811U9V9_CERCA</name>
<dbReference type="AlphaFoldDB" id="A0A811U9V9"/>
<evidence type="ECO:0000313" key="4">
    <source>
        <dbReference type="Proteomes" id="UP000606786"/>
    </source>
</evidence>
<sequence>MSTMRCSSVVGRPGIDFPIYPRIPKTTFSCRSFGNGYFADMETDCQVFHICEEGRKISFLCPNGTIFQQSELTCDWWFKVNCLGSPGYYADSAEILNKQRVQRIRPSVPVQGFNIVVTNQVPRPRQSAKPERRFDSNEEPSLETVDFEDISGEKQLKGEKTQIPANIDNNNNNDETQITAESGSFIDGRRRNSFGYEKANVDAVDTKPAEARGRTTGRNSAYVDGRRGNSNNSVDGKVNVNKNGNSNSNRENNNTDSTPSARSGYTYQKESSERARDGKRGQQRYREDNKPQLSSAESREVTSESRELNKKPSSIEKPSRQVVPVEGRAKSRASSSITAEDLDSNEPRYSTRFVESRIPNTTPFHSLGTYSTARRLDTTRSTPFYTPTVPTVAKSKTTEGKGFYIKGSPVVGSNIVASTPNPNRHNVGTEPAAATNEGEVHRKPPLIRPP</sequence>
<dbReference type="PROSITE" id="PS50940">
    <property type="entry name" value="CHIT_BIND_II"/>
    <property type="match status" value="1"/>
</dbReference>
<dbReference type="OrthoDB" id="8194050at2759"/>
<feature type="compositionally biased region" description="Basic and acidic residues" evidence="1">
    <location>
        <begin position="270"/>
        <end position="290"/>
    </location>
</feature>
<dbReference type="EMBL" id="CAJHJT010000001">
    <property type="protein sequence ID" value="CAD6995669.1"/>
    <property type="molecule type" value="Genomic_DNA"/>
</dbReference>
<reference evidence="3" key="1">
    <citation type="submission" date="2020-11" db="EMBL/GenBank/DDBJ databases">
        <authorList>
            <person name="Whitehead M."/>
        </authorList>
    </citation>
    <scope>NUCLEOTIDE SEQUENCE</scope>
    <source>
        <strain evidence="3">EGII</strain>
    </source>
</reference>
<feature type="region of interest" description="Disordered" evidence="1">
    <location>
        <begin position="406"/>
        <end position="450"/>
    </location>
</feature>
<feature type="compositionally biased region" description="Polar residues" evidence="1">
    <location>
        <begin position="255"/>
        <end position="269"/>
    </location>
</feature>
<organism evidence="3 4">
    <name type="scientific">Ceratitis capitata</name>
    <name type="common">Mediterranean fruit fly</name>
    <name type="synonym">Tephritis capitata</name>
    <dbReference type="NCBI Taxonomy" id="7213"/>
    <lineage>
        <taxon>Eukaryota</taxon>
        <taxon>Metazoa</taxon>
        <taxon>Ecdysozoa</taxon>
        <taxon>Arthropoda</taxon>
        <taxon>Hexapoda</taxon>
        <taxon>Insecta</taxon>
        <taxon>Pterygota</taxon>
        <taxon>Neoptera</taxon>
        <taxon>Endopterygota</taxon>
        <taxon>Diptera</taxon>
        <taxon>Brachycera</taxon>
        <taxon>Muscomorpha</taxon>
        <taxon>Tephritoidea</taxon>
        <taxon>Tephritidae</taxon>
        <taxon>Ceratitis</taxon>
        <taxon>Ceratitis</taxon>
    </lineage>
</organism>
<feature type="compositionally biased region" description="Polar residues" evidence="1">
    <location>
        <begin position="415"/>
        <end position="426"/>
    </location>
</feature>
<gene>
    <name evidence="3" type="ORF">CCAP1982_LOCUS4376</name>
</gene>
<proteinExistence type="predicted"/>
<dbReference type="InterPro" id="IPR036508">
    <property type="entry name" value="Chitin-bd_dom_sf"/>
</dbReference>
<feature type="compositionally biased region" description="Basic and acidic residues" evidence="1">
    <location>
        <begin position="151"/>
        <end position="160"/>
    </location>
</feature>
<accession>A0A811U9V9</accession>
<dbReference type="Pfam" id="PF01607">
    <property type="entry name" value="CBM_14"/>
    <property type="match status" value="1"/>
</dbReference>
<evidence type="ECO:0000259" key="2">
    <source>
        <dbReference type="PROSITE" id="PS50940"/>
    </source>
</evidence>
<dbReference type="GO" id="GO:0008061">
    <property type="term" value="F:chitin binding"/>
    <property type="evidence" value="ECO:0007669"/>
    <property type="project" value="InterPro"/>
</dbReference>